<evidence type="ECO:0000259" key="3">
    <source>
        <dbReference type="PROSITE" id="PS50073"/>
    </source>
</evidence>
<keyword evidence="1" id="KW-0863">Zinc-finger</keyword>
<feature type="compositionally biased region" description="Acidic residues" evidence="2">
    <location>
        <begin position="898"/>
        <end position="909"/>
    </location>
</feature>
<dbReference type="InterPro" id="IPR013087">
    <property type="entry name" value="Znf_C2H2_type"/>
</dbReference>
<feature type="region of interest" description="Disordered" evidence="2">
    <location>
        <begin position="950"/>
        <end position="974"/>
    </location>
</feature>
<feature type="region of interest" description="Disordered" evidence="2">
    <location>
        <begin position="1590"/>
        <end position="1620"/>
    </location>
</feature>
<protein>
    <submittedName>
        <fullName evidence="5">Uncharacterized protein</fullName>
    </submittedName>
</protein>
<dbReference type="SMART" id="SM00355">
    <property type="entry name" value="ZnF_C2H2"/>
    <property type="match status" value="3"/>
</dbReference>
<dbReference type="Proteomes" id="UP001595075">
    <property type="component" value="Unassembled WGS sequence"/>
</dbReference>
<sequence length="1812" mass="205414">MLVKGEVYACGACMTGDHSTRDCEHVDRPLQHIISTATEHANHCIGRVFTFKWPFPASEVFVTGTFDYWLVSYKLKEDGGVFTADVVLDDHAAENVYYKFVVDGNWTVNANDQYELNDFGDAQNLLTPAQISKLPLQSKFTNKCSLEFGYWQLDGSVVALGDNSSSYMSEEGMDNVKTWTGSAAVNQGELEGRFPNNRDIPSTPMEGQYPPSPTGAVYEEDIYGNHGYLDSELDVPIVPDHAGFEAHVRRLNPDMDERYDWLVSRIAHQQEIRYKNLLKLRVRHARESRDHNCSAGVKCVSPALLREKSIKKEAEGRRSDADPVVLNNGKAKSSENDQPSGLHKESNFSDDDLKPRERAFTEDSFPQGVPMPPVRNLPAEFECQLCFRVKKFGRPSDWTKHVQEDTQPFTCTFDKCQELKSFKSRDDWARHENERHRHLEWWICQIDDCRHASYRKDSFLQHLVREHRVQEPEQKTKAAIKKARLTEPAWIMLEESHHKTENRPQDEPCRFCGKSFRSWGRLTAHLAEHMEHITLPILSLVESVAADTLISPVEQISTQVTPMEPWDEELPVKTWDGFENTTTSISMLSTSSGIYAQFPQTTIDDFYKDPSTPTHRISESNFVDSDPRKYDLDPSDVNQSAAHRAGTRAPRGGVDPNIRRSDSMSDIEGRKPELSKSAPKDSSGAPLSVPMPQVPFHTSPSRSHLDQDPPQPGDEDWEFKSIASLYTFRDSALGSRNLTNMSVSEIETLPRTAQEEILIILNSDAKLRSLFEEAARQMNKTRFVRNIRLLFLQFHNDLQESVVDLREKDATRIIEKHAQWLASRLFDVCDPDNHSNNKVMADHLNQHVDKRPLLENYLAAMTTSRLKLSNVDAPKDVQATLANQTKSKAGHVAKTELEESSSEEGEDDASNNGENQIDYSRFPNLDHIRKFIIGGVAYEKLRKNTSEFVHPVLPKPSKSQAQAQTISHELKSVPEPELENISIGYELGSDSLTRESVSSAGTTDITMPDVESDTDSDDMSELSSDPELYNGALEDRILNPKAYFDKLRTTERAIFETLGISPYWISSGPEDDDFFLQGLKSGSHPSSNSALDALKVLSLIKFTMSDKLLQLLECCNHLVRICTSLTKLREIGYCTSQISLLIKDQDRPQVARLLGLQIRIQSILLIEEQDAQLGVTTLCLQVLTSMGFLPHLLLNDVRHIVWNCTVQSLELAVLSHAGAHIQRFDLELFNEDKEAFELPRRFLYFDLTLQAISSRTSSRSISFRRRKLQCLDKFLGGAQPWVFHQNFSNVGDERLYLSAKIDTLTNIWGPSWKIVRDPEPDCIQQLDIGSGAIVPWSAYDSLGEQDIQLQTSEVYCHWISFKEWNLQDIEANQSSLQRKHFRDADTLLIGATNDFGLVVNSECTASIERLFSTKTKLDQQGALRAPNTYRAQRYVDSHAVQVQGSALGFFTAGDTITYKRRVGQTMKDALLERWRHNLRNPMDLEVFSGVEISLCTRNARRRRLLHLLGSPTMYNYLRGITFVWVSEPCEYAYFKALRSPKLFRKFWKAHPEYQANVGDAISKCLDALEETGIDEDSRELRGLWVESFDTEGDSDGESDDGSDDDQPSDETLPPTTVAKPTPNFFEDWIVTLFRSEHTWTGFLEDSEETLTMAVLGMACLDFDHNGYGRRCTRCQLTTTQMADAKGYPVLQTSLQLNATLLTNSKIKQETVSSGQTTIWNAKEVKQGTSFPLGDHGSLKVLTAATRTCPVIMEWHGVKSEIVKEIKNVTVYEKLLGRNHERHHREYIRGKWEAKPLPVLVLSKSNKILFTKS</sequence>
<reference evidence="5 6" key="1">
    <citation type="journal article" date="2024" name="Commun. Biol.">
        <title>Comparative genomic analysis of thermophilic fungi reveals convergent evolutionary adaptations and gene losses.</title>
        <authorList>
            <person name="Steindorff A.S."/>
            <person name="Aguilar-Pontes M.V."/>
            <person name="Robinson A.J."/>
            <person name="Andreopoulos B."/>
            <person name="LaButti K."/>
            <person name="Kuo A."/>
            <person name="Mondo S."/>
            <person name="Riley R."/>
            <person name="Otillar R."/>
            <person name="Haridas S."/>
            <person name="Lipzen A."/>
            <person name="Grimwood J."/>
            <person name="Schmutz J."/>
            <person name="Clum A."/>
            <person name="Reid I.D."/>
            <person name="Moisan M.C."/>
            <person name="Butler G."/>
            <person name="Nguyen T.T.M."/>
            <person name="Dewar K."/>
            <person name="Conant G."/>
            <person name="Drula E."/>
            <person name="Henrissat B."/>
            <person name="Hansel C."/>
            <person name="Singer S."/>
            <person name="Hutchinson M.I."/>
            <person name="de Vries R.P."/>
            <person name="Natvig D.O."/>
            <person name="Powell A.J."/>
            <person name="Tsang A."/>
            <person name="Grigoriev I.V."/>
        </authorList>
    </citation>
    <scope>NUCLEOTIDE SEQUENCE [LARGE SCALE GENOMIC DNA]</scope>
    <source>
        <strain evidence="5 6">CBS 494.80</strain>
    </source>
</reference>
<dbReference type="PROSITE" id="PS50073">
    <property type="entry name" value="COPPER_FIST_2"/>
    <property type="match status" value="1"/>
</dbReference>
<comment type="caution">
    <text evidence="5">The sequence shown here is derived from an EMBL/GenBank/DDBJ whole genome shotgun (WGS) entry which is preliminary data.</text>
</comment>
<proteinExistence type="predicted"/>
<feature type="compositionally biased region" description="Polar residues" evidence="2">
    <location>
        <begin position="992"/>
        <end position="1005"/>
    </location>
</feature>
<feature type="region of interest" description="Disordered" evidence="2">
    <location>
        <begin position="606"/>
        <end position="716"/>
    </location>
</feature>
<evidence type="ECO:0000259" key="4">
    <source>
        <dbReference type="PROSITE" id="PS50157"/>
    </source>
</evidence>
<dbReference type="InterPro" id="IPR036395">
    <property type="entry name" value="Cu_fist_DNA-bd_dom_sf"/>
</dbReference>
<feature type="region of interest" description="Disordered" evidence="2">
    <location>
        <begin position="992"/>
        <end position="1025"/>
    </location>
</feature>
<dbReference type="PANTHER" id="PTHR35391:SF3">
    <property type="entry name" value="FINGER DOMAIN PROTEIN, PUTATIVE (AFU_ORTHOLOGUE AFUA_8G04300)-RELATED"/>
    <property type="match status" value="1"/>
</dbReference>
<gene>
    <name evidence="5" type="ORF">VTL71DRAFT_13381</name>
</gene>
<dbReference type="EMBL" id="JAZHXI010000006">
    <property type="protein sequence ID" value="KAL2070355.1"/>
    <property type="molecule type" value="Genomic_DNA"/>
</dbReference>
<dbReference type="SUPFAM" id="SSF81296">
    <property type="entry name" value="E set domains"/>
    <property type="match status" value="1"/>
</dbReference>
<dbReference type="Gene3D" id="2.60.40.10">
    <property type="entry name" value="Immunoglobulins"/>
    <property type="match status" value="1"/>
</dbReference>
<dbReference type="Pfam" id="PF00649">
    <property type="entry name" value="Copper-fist"/>
    <property type="match status" value="1"/>
</dbReference>
<feature type="compositionally biased region" description="Polar residues" evidence="2">
    <location>
        <begin position="957"/>
        <end position="967"/>
    </location>
</feature>
<evidence type="ECO:0000313" key="5">
    <source>
        <dbReference type="EMBL" id="KAL2070355.1"/>
    </source>
</evidence>
<keyword evidence="6" id="KW-1185">Reference proteome</keyword>
<dbReference type="InterPro" id="IPR058925">
    <property type="entry name" value="zf-C2H2_AcuF"/>
</dbReference>
<feature type="compositionally biased region" description="Acidic residues" evidence="2">
    <location>
        <begin position="1010"/>
        <end position="1020"/>
    </location>
</feature>
<feature type="compositionally biased region" description="Basic and acidic residues" evidence="2">
    <location>
        <begin position="310"/>
        <end position="321"/>
    </location>
</feature>
<feature type="region of interest" description="Disordered" evidence="2">
    <location>
        <begin position="310"/>
        <end position="353"/>
    </location>
</feature>
<feature type="compositionally biased region" description="Basic and acidic residues" evidence="2">
    <location>
        <begin position="342"/>
        <end position="353"/>
    </location>
</feature>
<dbReference type="Pfam" id="PF26082">
    <property type="entry name" value="zf-C2H2_AcuF"/>
    <property type="match status" value="1"/>
</dbReference>
<evidence type="ECO:0000313" key="6">
    <source>
        <dbReference type="Proteomes" id="UP001595075"/>
    </source>
</evidence>
<dbReference type="Pfam" id="PF16561">
    <property type="entry name" value="AMPK1_CBM"/>
    <property type="match status" value="1"/>
</dbReference>
<dbReference type="InterPro" id="IPR001083">
    <property type="entry name" value="Cu_fist_DNA-bd_dom"/>
</dbReference>
<dbReference type="InterPro" id="IPR014756">
    <property type="entry name" value="Ig_E-set"/>
</dbReference>
<dbReference type="PANTHER" id="PTHR35391">
    <property type="entry name" value="C2H2-TYPE DOMAIN-CONTAINING PROTEIN-RELATED"/>
    <property type="match status" value="1"/>
</dbReference>
<dbReference type="CDD" id="cd02859">
    <property type="entry name" value="E_set_AMPKbeta_like_N"/>
    <property type="match status" value="1"/>
</dbReference>
<feature type="domain" description="C2H2-type" evidence="4">
    <location>
        <begin position="507"/>
        <end position="529"/>
    </location>
</feature>
<feature type="domain" description="Copper-fist" evidence="3">
    <location>
        <begin position="1"/>
        <end position="33"/>
    </location>
</feature>
<feature type="compositionally biased region" description="Acidic residues" evidence="2">
    <location>
        <begin position="1590"/>
        <end position="1608"/>
    </location>
</feature>
<dbReference type="PROSITE" id="PS00028">
    <property type="entry name" value="ZINC_FINGER_C2H2_1"/>
    <property type="match status" value="1"/>
</dbReference>
<feature type="compositionally biased region" description="Polar residues" evidence="2">
    <location>
        <begin position="611"/>
        <end position="623"/>
    </location>
</feature>
<feature type="region of interest" description="Disordered" evidence="2">
    <location>
        <begin position="882"/>
        <end position="919"/>
    </location>
</feature>
<dbReference type="Gene3D" id="3.90.430.10">
    <property type="entry name" value="Copper fist DNA-binding domain"/>
    <property type="match status" value="1"/>
</dbReference>
<dbReference type="PROSITE" id="PS50157">
    <property type="entry name" value="ZINC_FINGER_C2H2_2"/>
    <property type="match status" value="1"/>
</dbReference>
<evidence type="ECO:0000256" key="2">
    <source>
        <dbReference type="SAM" id="MobiDB-lite"/>
    </source>
</evidence>
<dbReference type="InterPro" id="IPR032640">
    <property type="entry name" value="AMPK1_CBM"/>
</dbReference>
<organism evidence="5 6">
    <name type="scientific">Oculimacula yallundae</name>
    <dbReference type="NCBI Taxonomy" id="86028"/>
    <lineage>
        <taxon>Eukaryota</taxon>
        <taxon>Fungi</taxon>
        <taxon>Dikarya</taxon>
        <taxon>Ascomycota</taxon>
        <taxon>Pezizomycotina</taxon>
        <taxon>Leotiomycetes</taxon>
        <taxon>Helotiales</taxon>
        <taxon>Ploettnerulaceae</taxon>
        <taxon>Oculimacula</taxon>
    </lineage>
</organism>
<feature type="compositionally biased region" description="Basic and acidic residues" evidence="2">
    <location>
        <begin position="657"/>
        <end position="674"/>
    </location>
</feature>
<accession>A0ABR4CK74</accession>
<name>A0ABR4CK74_9HELO</name>
<dbReference type="InterPro" id="IPR013783">
    <property type="entry name" value="Ig-like_fold"/>
</dbReference>
<keyword evidence="1" id="KW-0479">Metal-binding</keyword>
<keyword evidence="1" id="KW-0862">Zinc</keyword>
<evidence type="ECO:0000256" key="1">
    <source>
        <dbReference type="PROSITE-ProRule" id="PRU00042"/>
    </source>
</evidence>